<keyword evidence="1" id="KW-0472">Membrane</keyword>
<protein>
    <submittedName>
        <fullName evidence="2">Uncharacterized membrane protein</fullName>
    </submittedName>
</protein>
<feature type="transmembrane region" description="Helical" evidence="1">
    <location>
        <begin position="150"/>
        <end position="170"/>
    </location>
</feature>
<evidence type="ECO:0000313" key="3">
    <source>
        <dbReference type="Proteomes" id="UP000199440"/>
    </source>
</evidence>
<dbReference type="InterPro" id="IPR013901">
    <property type="entry name" value="Anthrone_oxy"/>
</dbReference>
<organism evidence="2 3">
    <name type="scientific">Kriegella aquimaris</name>
    <dbReference type="NCBI Taxonomy" id="192904"/>
    <lineage>
        <taxon>Bacteria</taxon>
        <taxon>Pseudomonadati</taxon>
        <taxon>Bacteroidota</taxon>
        <taxon>Flavobacteriia</taxon>
        <taxon>Flavobacteriales</taxon>
        <taxon>Flavobacteriaceae</taxon>
        <taxon>Kriegella</taxon>
    </lineage>
</organism>
<keyword evidence="1" id="KW-0812">Transmembrane</keyword>
<keyword evidence="3" id="KW-1185">Reference proteome</keyword>
<keyword evidence="1" id="KW-1133">Transmembrane helix</keyword>
<evidence type="ECO:0000313" key="2">
    <source>
        <dbReference type="EMBL" id="SDL24725.1"/>
    </source>
</evidence>
<accession>A0A1G9II68</accession>
<reference evidence="3" key="1">
    <citation type="submission" date="2016-10" db="EMBL/GenBank/DDBJ databases">
        <authorList>
            <person name="Varghese N."/>
            <person name="Submissions S."/>
        </authorList>
    </citation>
    <scope>NUCLEOTIDE SEQUENCE [LARGE SCALE GENOMIC DNA]</scope>
    <source>
        <strain evidence="3">DSM 19886</strain>
    </source>
</reference>
<sequence length="179" mass="19832">MHQNNKVMDITFEYIAMALLVFLTGLSAGLCFTWTNAITPGIGRLDDMSYLLSFQQMNRTIVNPMFLIAFFGPVILGLHSLIAFRGATTALFWVLLVAVAIYFVGVALVTIFGNVPLNNILDATELSTANQVDLKTLRELFEVKWNHLHLIRTISATVSFALLIISLIQITRNTIGNGI</sequence>
<dbReference type="AlphaFoldDB" id="A0A1G9II68"/>
<proteinExistence type="predicted"/>
<evidence type="ECO:0000256" key="1">
    <source>
        <dbReference type="SAM" id="Phobius"/>
    </source>
</evidence>
<dbReference type="Pfam" id="PF08592">
    <property type="entry name" value="Anthrone_oxy"/>
    <property type="match status" value="1"/>
</dbReference>
<feature type="transmembrane region" description="Helical" evidence="1">
    <location>
        <begin position="91"/>
        <end position="112"/>
    </location>
</feature>
<dbReference type="Proteomes" id="UP000199440">
    <property type="component" value="Unassembled WGS sequence"/>
</dbReference>
<dbReference type="STRING" id="192904.SAMN04488514_101145"/>
<dbReference type="EMBL" id="FNGV01000001">
    <property type="protein sequence ID" value="SDL24725.1"/>
    <property type="molecule type" value="Genomic_DNA"/>
</dbReference>
<feature type="transmembrane region" description="Helical" evidence="1">
    <location>
        <begin position="12"/>
        <end position="35"/>
    </location>
</feature>
<gene>
    <name evidence="2" type="ORF">SAMN04488514_101145</name>
</gene>
<feature type="transmembrane region" description="Helical" evidence="1">
    <location>
        <begin position="61"/>
        <end position="84"/>
    </location>
</feature>
<name>A0A1G9II68_9FLAO</name>